<evidence type="ECO:0000259" key="10">
    <source>
        <dbReference type="PROSITE" id="PS50112"/>
    </source>
</evidence>
<dbReference type="CDD" id="cd00082">
    <property type="entry name" value="HisKA"/>
    <property type="match status" value="1"/>
</dbReference>
<evidence type="ECO:0000256" key="4">
    <source>
        <dbReference type="ARBA" id="ARBA00022679"/>
    </source>
</evidence>
<gene>
    <name evidence="12" type="ORF">M9189_10255</name>
</gene>
<dbReference type="InterPro" id="IPR050736">
    <property type="entry name" value="Sensor_HK_Regulatory"/>
</dbReference>
<evidence type="ECO:0000256" key="1">
    <source>
        <dbReference type="ARBA" id="ARBA00000085"/>
    </source>
</evidence>
<dbReference type="GO" id="GO:0000155">
    <property type="term" value="F:phosphorelay sensor kinase activity"/>
    <property type="evidence" value="ECO:0007669"/>
    <property type="project" value="InterPro"/>
</dbReference>
<evidence type="ECO:0000256" key="6">
    <source>
        <dbReference type="ARBA" id="ARBA00023012"/>
    </source>
</evidence>
<dbReference type="PROSITE" id="PS50113">
    <property type="entry name" value="PAC"/>
    <property type="match status" value="1"/>
</dbReference>
<evidence type="ECO:0000259" key="9">
    <source>
        <dbReference type="PROSITE" id="PS50109"/>
    </source>
</evidence>
<dbReference type="PROSITE" id="PS50109">
    <property type="entry name" value="HIS_KIN"/>
    <property type="match status" value="1"/>
</dbReference>
<dbReference type="KEGG" id="alkq:M9189_10255"/>
<dbReference type="EC" id="2.7.13.3" evidence="2"/>
<evidence type="ECO:0000256" key="3">
    <source>
        <dbReference type="ARBA" id="ARBA00022553"/>
    </source>
</evidence>
<dbReference type="SMART" id="SM00388">
    <property type="entry name" value="HisKA"/>
    <property type="match status" value="1"/>
</dbReference>
<keyword evidence="7" id="KW-0472">Membrane</keyword>
<feature type="transmembrane region" description="Helical" evidence="7">
    <location>
        <begin position="344"/>
        <end position="365"/>
    </location>
</feature>
<dbReference type="InterPro" id="IPR000700">
    <property type="entry name" value="PAS-assoc_C"/>
</dbReference>
<dbReference type="PRINTS" id="PR00344">
    <property type="entry name" value="BCTRLSENSOR"/>
</dbReference>
<dbReference type="PROSITE" id="PS50112">
    <property type="entry name" value="PAS"/>
    <property type="match status" value="1"/>
</dbReference>
<dbReference type="Gene3D" id="3.30.450.20">
    <property type="entry name" value="PAS domain"/>
    <property type="match status" value="1"/>
</dbReference>
<dbReference type="InterPro" id="IPR003661">
    <property type="entry name" value="HisK_dim/P_dom"/>
</dbReference>
<keyword evidence="5" id="KW-0418">Kinase</keyword>
<dbReference type="InterPro" id="IPR000014">
    <property type="entry name" value="PAS"/>
</dbReference>
<evidence type="ECO:0000256" key="7">
    <source>
        <dbReference type="SAM" id="Phobius"/>
    </source>
</evidence>
<feature type="domain" description="Histidine kinase" evidence="9">
    <location>
        <begin position="526"/>
        <end position="747"/>
    </location>
</feature>
<sequence>MKYLRTSLICIFLMQLSFPVKAEKSDSNGLTDILLINSYHYTFKWTNDITNAVVKELPEADDYRISIEYLDTKRFSFQRQEVLYVEYLKEKYRTLDIKGIICSDNDAFEFVLKHGKEIWGDVPVTFCGVNELFKYDINSTNYFGVEEEIAIAQTLELILTLQPDLKELIVVSDSTLNGILFADQFLRAARAINFPVDYDLIYATSVELLGETLKEVDPEKRAILLLSLYLPRNGAVKDMILEADFLKSCLDVPVYGTWDFLFGGFILGGVINTGEEQGRLAAQLLKRKLAGETFPPGYLVKPTQTMVVDYNKLKYYNIDLSLVPKKALVLHEPENYFRKYRQEILIVCSVLGFLIVINIILLRLLNEKRIAEAKLRKSEERLELALDGANVGLWDIDLENKAVYINKWVSGLLGYGDSGIARVTIGDWIKTCHPDDLGQVNEVLHMHLSGKVHDFNTETRLQTSSGEYKWFSLHGKVVEVDQNSTPRRMIGLMLDIDMQKQFEEQLRIAKEKAEESDRLKSSFLANVSHEIRTPMNAILGFSDILLDASIQKEDSLKFLSLIRSSGESLLALINDIIDISKIESGQFNIVIGKFDLHLLFDKISHIASTLINTYNRDIELIIEKGVDQASLFIESDQYRLEQIINNLISNAIKFTSRGHVKLSYTIPDNNTLEIRVTDTGRGISKEDQGVIFERFRQINPDPKINIGGTGLGLAISKSITELLGGTICVDSAPDQGATFRVRIPCKYL</sequence>
<dbReference type="Gene3D" id="3.30.565.10">
    <property type="entry name" value="Histidine kinase-like ATPase, C-terminal domain"/>
    <property type="match status" value="1"/>
</dbReference>
<dbReference type="InterPro" id="IPR003594">
    <property type="entry name" value="HATPase_dom"/>
</dbReference>
<feature type="domain" description="PAS" evidence="10">
    <location>
        <begin position="378"/>
        <end position="451"/>
    </location>
</feature>
<dbReference type="SUPFAM" id="SSF47384">
    <property type="entry name" value="Homodimeric domain of signal transducing histidine kinase"/>
    <property type="match status" value="1"/>
</dbReference>
<feature type="chain" id="PRO_5039951820" description="histidine kinase" evidence="8">
    <location>
        <begin position="23"/>
        <end position="748"/>
    </location>
</feature>
<evidence type="ECO:0000313" key="12">
    <source>
        <dbReference type="EMBL" id="URW79235.1"/>
    </source>
</evidence>
<feature type="signal peptide" evidence="8">
    <location>
        <begin position="1"/>
        <end position="22"/>
    </location>
</feature>
<feature type="domain" description="PAC" evidence="11">
    <location>
        <begin position="455"/>
        <end position="508"/>
    </location>
</feature>
<dbReference type="InterPro" id="IPR013655">
    <property type="entry name" value="PAS_fold_3"/>
</dbReference>
<dbReference type="SUPFAM" id="SSF55785">
    <property type="entry name" value="PYP-like sensor domain (PAS domain)"/>
    <property type="match status" value="1"/>
</dbReference>
<evidence type="ECO:0000256" key="8">
    <source>
        <dbReference type="SAM" id="SignalP"/>
    </source>
</evidence>
<dbReference type="PANTHER" id="PTHR43711">
    <property type="entry name" value="TWO-COMPONENT HISTIDINE KINASE"/>
    <property type="match status" value="1"/>
</dbReference>
<evidence type="ECO:0000256" key="5">
    <source>
        <dbReference type="ARBA" id="ARBA00022777"/>
    </source>
</evidence>
<dbReference type="InterPro" id="IPR036097">
    <property type="entry name" value="HisK_dim/P_sf"/>
</dbReference>
<reference evidence="12" key="1">
    <citation type="submission" date="2022-05" db="EMBL/GenBank/DDBJ databases">
        <authorList>
            <person name="Sun X."/>
        </authorList>
    </citation>
    <scope>NUCLEOTIDE SEQUENCE</scope>
    <source>
        <strain evidence="12">Ai-910</strain>
    </source>
</reference>
<keyword evidence="8" id="KW-0732">Signal</keyword>
<dbReference type="CDD" id="cd16922">
    <property type="entry name" value="HATPase_EvgS-ArcB-TorS-like"/>
    <property type="match status" value="1"/>
</dbReference>
<keyword evidence="3" id="KW-0597">Phosphoprotein</keyword>
<dbReference type="EMBL" id="CP098400">
    <property type="protein sequence ID" value="URW79235.1"/>
    <property type="molecule type" value="Genomic_DNA"/>
</dbReference>
<dbReference type="InterPro" id="IPR035965">
    <property type="entry name" value="PAS-like_dom_sf"/>
</dbReference>
<dbReference type="Gene3D" id="1.10.287.130">
    <property type="match status" value="1"/>
</dbReference>
<accession>A0A9J6ZNL0</accession>
<keyword evidence="4" id="KW-0808">Transferase</keyword>
<dbReference type="Pfam" id="PF00512">
    <property type="entry name" value="HisKA"/>
    <property type="match status" value="1"/>
</dbReference>
<keyword evidence="6" id="KW-0902">Two-component regulatory system</keyword>
<comment type="catalytic activity">
    <reaction evidence="1">
        <text>ATP + protein L-histidine = ADP + protein N-phospho-L-histidine.</text>
        <dbReference type="EC" id="2.7.13.3"/>
    </reaction>
</comment>
<dbReference type="Proteomes" id="UP001056426">
    <property type="component" value="Chromosome"/>
</dbReference>
<dbReference type="Pfam" id="PF08447">
    <property type="entry name" value="PAS_3"/>
    <property type="match status" value="1"/>
</dbReference>
<keyword evidence="12" id="KW-0067">ATP-binding</keyword>
<dbReference type="SUPFAM" id="SSF55874">
    <property type="entry name" value="ATPase domain of HSP90 chaperone/DNA topoisomerase II/histidine kinase"/>
    <property type="match status" value="1"/>
</dbReference>
<dbReference type="CDD" id="cd00130">
    <property type="entry name" value="PAS"/>
    <property type="match status" value="1"/>
</dbReference>
<organism evidence="12 13">
    <name type="scientific">Xiashengella succiniciproducens</name>
    <dbReference type="NCBI Taxonomy" id="2949635"/>
    <lineage>
        <taxon>Bacteria</taxon>
        <taxon>Pseudomonadati</taxon>
        <taxon>Bacteroidota</taxon>
        <taxon>Bacteroidia</taxon>
        <taxon>Marinilabiliales</taxon>
        <taxon>Marinilabiliaceae</taxon>
        <taxon>Xiashengella</taxon>
    </lineage>
</organism>
<proteinExistence type="predicted"/>
<evidence type="ECO:0000256" key="2">
    <source>
        <dbReference type="ARBA" id="ARBA00012438"/>
    </source>
</evidence>
<dbReference type="InterPro" id="IPR005467">
    <property type="entry name" value="His_kinase_dom"/>
</dbReference>
<evidence type="ECO:0000259" key="11">
    <source>
        <dbReference type="PROSITE" id="PS50113"/>
    </source>
</evidence>
<dbReference type="SMART" id="SM00387">
    <property type="entry name" value="HATPase_c"/>
    <property type="match status" value="1"/>
</dbReference>
<dbReference type="AlphaFoldDB" id="A0A9J6ZNL0"/>
<evidence type="ECO:0000313" key="13">
    <source>
        <dbReference type="Proteomes" id="UP001056426"/>
    </source>
</evidence>
<keyword evidence="12" id="KW-0547">Nucleotide-binding</keyword>
<keyword evidence="13" id="KW-1185">Reference proteome</keyword>
<protein>
    <recommendedName>
        <fullName evidence="2">histidine kinase</fullName>
        <ecNumber evidence="2">2.7.13.3</ecNumber>
    </recommendedName>
</protein>
<dbReference type="PANTHER" id="PTHR43711:SF31">
    <property type="entry name" value="HISTIDINE KINASE"/>
    <property type="match status" value="1"/>
</dbReference>
<name>A0A9J6ZNL0_9BACT</name>
<dbReference type="InterPro" id="IPR004358">
    <property type="entry name" value="Sig_transdc_His_kin-like_C"/>
</dbReference>
<dbReference type="RefSeq" id="WP_250722964.1">
    <property type="nucleotide sequence ID" value="NZ_CP098400.1"/>
</dbReference>
<keyword evidence="7" id="KW-0812">Transmembrane</keyword>
<keyword evidence="7" id="KW-1133">Transmembrane helix</keyword>
<reference evidence="12" key="2">
    <citation type="submission" date="2022-06" db="EMBL/GenBank/DDBJ databases">
        <title>Xiashengella guii gen. nov. sp. nov., a bacterium isolated form anaerobic digestion tank.</title>
        <authorList>
            <person name="Huang H."/>
        </authorList>
    </citation>
    <scope>NUCLEOTIDE SEQUENCE</scope>
    <source>
        <strain evidence="12">Ai-910</strain>
    </source>
</reference>
<dbReference type="NCBIfam" id="TIGR00229">
    <property type="entry name" value="sensory_box"/>
    <property type="match status" value="1"/>
</dbReference>
<dbReference type="Pfam" id="PF02518">
    <property type="entry name" value="HATPase_c"/>
    <property type="match status" value="1"/>
</dbReference>
<dbReference type="GO" id="GO:0005524">
    <property type="term" value="F:ATP binding"/>
    <property type="evidence" value="ECO:0007669"/>
    <property type="project" value="UniProtKB-KW"/>
</dbReference>
<dbReference type="InterPro" id="IPR036890">
    <property type="entry name" value="HATPase_C_sf"/>
</dbReference>